<dbReference type="FunFam" id="3.40.50.300:FF:000527">
    <property type="entry name" value="Tyrosine-protein kinase etk"/>
    <property type="match status" value="1"/>
</dbReference>
<evidence type="ECO:0000256" key="12">
    <source>
        <dbReference type="ARBA" id="ARBA00022989"/>
    </source>
</evidence>
<dbReference type="PANTHER" id="PTHR32309:SF13">
    <property type="entry name" value="FERRIC ENTEROBACTIN TRANSPORT PROTEIN FEPE"/>
    <property type="match status" value="1"/>
</dbReference>
<dbReference type="InterPro" id="IPR005702">
    <property type="entry name" value="Wzc-like_C"/>
</dbReference>
<protein>
    <recommendedName>
        <fullName evidence="4">non-specific protein-tyrosine kinase</fullName>
        <ecNumber evidence="4">2.7.10.2</ecNumber>
    </recommendedName>
</protein>
<evidence type="ECO:0000256" key="1">
    <source>
        <dbReference type="ARBA" id="ARBA00004429"/>
    </source>
</evidence>
<keyword evidence="9" id="KW-0547">Nucleotide-binding</keyword>
<dbReference type="RefSeq" id="WP_107822420.1">
    <property type="nucleotide sequence ID" value="NZ_QAAD01000009.1"/>
</dbReference>
<sequence>MNNKEILTPGASAHDEDQIDLVELLFKILAHWKWITATAFIGVALAFTFNHFAPPSFQVNSTLIVKDNKSDGLNIANVFSDNPLKGDVSIDNQIEILRSFSLNHQALENLASDISWYKAMPIGDFNVYGREPYRVAFDKTAFNLKDVPVYIDPIDNEQYRITVDASTKILGIETEVDFEAKAKFNEPFENQYFSFTIQKTAPPEEGDFYFVFNDFDKQTLKNIDKLVVSRVNQNADLIKIEFTGDNSLQQLRYVNELSNVLIQYGLKQKNQISDNTIKFIDYQLKNIVDTLKSTSSQFTEYRSNKKVFDLGTEASLVAEKLSDLDSKRSVARMQLEYYSNLLSYISKDSDMKNMIFPSVVGITDQGLNSMIVRLSELNSKKEALSYSLHDKNPSVQIIERELEYIKKSLEENLNNLVFNTQKELESINNDIEQVNKQLSAYPKTEQDLINIKRMVDLNNELYNFLLQKRAEAQITKASNVPDVDILDPAREVTVTQTGPRKKINLLIGLFAGLFLPVCFILVKDFLNTSIQDQEQIERISSIPVLASIIHNNYKEALPVNEYPRSILTESFRELRTSLDYLNFESKKKVIGVHSMIPGEGKTFVSSNLAAILAMNQKKVIVVGADMRKPTLHNYFGASATPGLSTYLIGAHKLEDIIKQSQFNNLHFIPAGEIPPNPVELLNSERFSSLIDELKERYDIIIIDNSPMSLVTDGAVTNKVTDTNLFVVRQNYSPAKLLSLLQTLASKHNMKKVGIVINDVNPKRSSQYAYTYGGYYSNKSGYFSEK</sequence>
<dbReference type="EC" id="2.7.10.2" evidence="4"/>
<evidence type="ECO:0000256" key="6">
    <source>
        <dbReference type="ARBA" id="ARBA00022519"/>
    </source>
</evidence>
<dbReference type="SUPFAM" id="SSF52540">
    <property type="entry name" value="P-loop containing nucleoside triphosphate hydrolases"/>
    <property type="match status" value="1"/>
</dbReference>
<dbReference type="Proteomes" id="UP000243525">
    <property type="component" value="Unassembled WGS sequence"/>
</dbReference>
<comment type="subcellular location">
    <subcellularLocation>
        <location evidence="1">Cell inner membrane</location>
        <topology evidence="1">Multi-pass membrane protein</topology>
    </subcellularLocation>
</comment>
<reference evidence="19 20" key="1">
    <citation type="submission" date="2018-04" db="EMBL/GenBank/DDBJ databases">
        <title>Genomic Encyclopedia of Archaeal and Bacterial Type Strains, Phase II (KMG-II): from individual species to whole genera.</title>
        <authorList>
            <person name="Goeker M."/>
        </authorList>
    </citation>
    <scope>NUCLEOTIDE SEQUENCE [LARGE SCALE GENOMIC DNA]</scope>
    <source>
        <strain evidence="19 20">DSM 28823</strain>
    </source>
</reference>
<evidence type="ECO:0000256" key="3">
    <source>
        <dbReference type="ARBA" id="ARBA00008883"/>
    </source>
</evidence>
<dbReference type="CDD" id="cd05387">
    <property type="entry name" value="BY-kinase"/>
    <property type="match status" value="1"/>
</dbReference>
<evidence type="ECO:0000256" key="8">
    <source>
        <dbReference type="ARBA" id="ARBA00022692"/>
    </source>
</evidence>
<keyword evidence="5" id="KW-1003">Cell membrane</keyword>
<dbReference type="Gene3D" id="3.40.50.300">
    <property type="entry name" value="P-loop containing nucleotide triphosphate hydrolases"/>
    <property type="match status" value="1"/>
</dbReference>
<evidence type="ECO:0000256" key="15">
    <source>
        <dbReference type="ARBA" id="ARBA00051245"/>
    </source>
</evidence>
<keyword evidence="11" id="KW-0067">ATP-binding</keyword>
<evidence type="ECO:0000259" key="17">
    <source>
        <dbReference type="Pfam" id="PF13614"/>
    </source>
</evidence>
<dbReference type="OrthoDB" id="9794577at2"/>
<dbReference type="InterPro" id="IPR025669">
    <property type="entry name" value="AAA_dom"/>
</dbReference>
<keyword evidence="13" id="KW-0472">Membrane</keyword>
<dbReference type="Pfam" id="PF13614">
    <property type="entry name" value="AAA_31"/>
    <property type="match status" value="1"/>
</dbReference>
<evidence type="ECO:0000256" key="14">
    <source>
        <dbReference type="ARBA" id="ARBA00023137"/>
    </source>
</evidence>
<dbReference type="GO" id="GO:0004715">
    <property type="term" value="F:non-membrane spanning protein tyrosine kinase activity"/>
    <property type="evidence" value="ECO:0007669"/>
    <property type="project" value="UniProtKB-EC"/>
</dbReference>
<dbReference type="PANTHER" id="PTHR32309">
    <property type="entry name" value="TYROSINE-PROTEIN KINASE"/>
    <property type="match status" value="1"/>
</dbReference>
<dbReference type="GO" id="GO:0042802">
    <property type="term" value="F:identical protein binding"/>
    <property type="evidence" value="ECO:0007669"/>
    <property type="project" value="UniProtKB-ARBA"/>
</dbReference>
<evidence type="ECO:0000256" key="5">
    <source>
        <dbReference type="ARBA" id="ARBA00022475"/>
    </source>
</evidence>
<organism evidence="19 20">
    <name type="scientific">Mangrovibacterium marinum</name>
    <dbReference type="NCBI Taxonomy" id="1639118"/>
    <lineage>
        <taxon>Bacteria</taxon>
        <taxon>Pseudomonadati</taxon>
        <taxon>Bacteroidota</taxon>
        <taxon>Bacteroidia</taxon>
        <taxon>Marinilabiliales</taxon>
        <taxon>Prolixibacteraceae</taxon>
        <taxon>Mangrovibacterium</taxon>
    </lineage>
</organism>
<evidence type="ECO:0000313" key="19">
    <source>
        <dbReference type="EMBL" id="PTN08269.1"/>
    </source>
</evidence>
<evidence type="ECO:0000256" key="9">
    <source>
        <dbReference type="ARBA" id="ARBA00022741"/>
    </source>
</evidence>
<evidence type="ECO:0000256" key="11">
    <source>
        <dbReference type="ARBA" id="ARBA00022840"/>
    </source>
</evidence>
<dbReference type="Pfam" id="PF13807">
    <property type="entry name" value="GNVR"/>
    <property type="match status" value="1"/>
</dbReference>
<accession>A0A2T5C0X9</accession>
<dbReference type="InterPro" id="IPR032807">
    <property type="entry name" value="GNVR"/>
</dbReference>
<keyword evidence="6" id="KW-0997">Cell inner membrane</keyword>
<feature type="domain" description="AAA" evidence="17">
    <location>
        <begin position="588"/>
        <end position="727"/>
    </location>
</feature>
<keyword evidence="7" id="KW-0808">Transferase</keyword>
<dbReference type="InterPro" id="IPR003856">
    <property type="entry name" value="LPS_length_determ_N"/>
</dbReference>
<evidence type="ECO:0000256" key="10">
    <source>
        <dbReference type="ARBA" id="ARBA00022777"/>
    </source>
</evidence>
<feature type="domain" description="Tyrosine-protein kinase G-rich" evidence="18">
    <location>
        <begin position="443"/>
        <end position="524"/>
    </location>
</feature>
<dbReference type="AlphaFoldDB" id="A0A2T5C0X9"/>
<evidence type="ECO:0000256" key="7">
    <source>
        <dbReference type="ARBA" id="ARBA00022679"/>
    </source>
</evidence>
<comment type="similarity">
    <text evidence="2">Belongs to the CpsD/CapB family.</text>
</comment>
<feature type="domain" description="Polysaccharide chain length determinant N-terminal" evidence="16">
    <location>
        <begin position="17"/>
        <end position="109"/>
    </location>
</feature>
<dbReference type="InterPro" id="IPR027417">
    <property type="entry name" value="P-loop_NTPase"/>
</dbReference>
<name>A0A2T5C0X9_9BACT</name>
<gene>
    <name evidence="19" type="ORF">C8N47_1093</name>
</gene>
<evidence type="ECO:0000256" key="4">
    <source>
        <dbReference type="ARBA" id="ARBA00011903"/>
    </source>
</evidence>
<keyword evidence="12" id="KW-1133">Transmembrane helix</keyword>
<evidence type="ECO:0000259" key="18">
    <source>
        <dbReference type="Pfam" id="PF13807"/>
    </source>
</evidence>
<keyword evidence="10" id="KW-0418">Kinase</keyword>
<dbReference type="InterPro" id="IPR050445">
    <property type="entry name" value="Bact_polysacc_biosynth/exp"/>
</dbReference>
<comment type="caution">
    <text evidence="19">The sequence shown here is derived from an EMBL/GenBank/DDBJ whole genome shotgun (WGS) entry which is preliminary data.</text>
</comment>
<dbReference type="NCBIfam" id="TIGR01007">
    <property type="entry name" value="eps_fam"/>
    <property type="match status" value="1"/>
</dbReference>
<dbReference type="GO" id="GO:0005524">
    <property type="term" value="F:ATP binding"/>
    <property type="evidence" value="ECO:0007669"/>
    <property type="project" value="UniProtKB-KW"/>
</dbReference>
<comment type="similarity">
    <text evidence="3">Belongs to the etk/wzc family.</text>
</comment>
<comment type="catalytic activity">
    <reaction evidence="15">
        <text>L-tyrosyl-[protein] + ATP = O-phospho-L-tyrosyl-[protein] + ADP + H(+)</text>
        <dbReference type="Rhea" id="RHEA:10596"/>
        <dbReference type="Rhea" id="RHEA-COMP:10136"/>
        <dbReference type="Rhea" id="RHEA-COMP:20101"/>
        <dbReference type="ChEBI" id="CHEBI:15378"/>
        <dbReference type="ChEBI" id="CHEBI:30616"/>
        <dbReference type="ChEBI" id="CHEBI:46858"/>
        <dbReference type="ChEBI" id="CHEBI:61978"/>
        <dbReference type="ChEBI" id="CHEBI:456216"/>
        <dbReference type="EC" id="2.7.10.2"/>
    </reaction>
</comment>
<evidence type="ECO:0000313" key="20">
    <source>
        <dbReference type="Proteomes" id="UP000243525"/>
    </source>
</evidence>
<dbReference type="EMBL" id="QAAD01000009">
    <property type="protein sequence ID" value="PTN08269.1"/>
    <property type="molecule type" value="Genomic_DNA"/>
</dbReference>
<evidence type="ECO:0000256" key="13">
    <source>
        <dbReference type="ARBA" id="ARBA00023136"/>
    </source>
</evidence>
<evidence type="ECO:0000259" key="16">
    <source>
        <dbReference type="Pfam" id="PF02706"/>
    </source>
</evidence>
<keyword evidence="20" id="KW-1185">Reference proteome</keyword>
<proteinExistence type="inferred from homology"/>
<evidence type="ECO:0000256" key="2">
    <source>
        <dbReference type="ARBA" id="ARBA00007316"/>
    </source>
</evidence>
<dbReference type="GO" id="GO:0005886">
    <property type="term" value="C:plasma membrane"/>
    <property type="evidence" value="ECO:0007669"/>
    <property type="project" value="UniProtKB-SubCell"/>
</dbReference>
<dbReference type="Pfam" id="PF02706">
    <property type="entry name" value="Wzz"/>
    <property type="match status" value="1"/>
</dbReference>
<keyword evidence="14" id="KW-0829">Tyrosine-protein kinase</keyword>
<keyword evidence="8" id="KW-0812">Transmembrane</keyword>